<evidence type="ECO:0000313" key="4">
    <source>
        <dbReference type="Proteomes" id="UP001301769"/>
    </source>
</evidence>
<sequence length="320" mass="36866">MVNEPVLQDRSSIRVTTRDPPPPPRSRTKCQTSRGNISQRRWWHHIIVPPQHKENVLLSIALFLTMALLVLILYYENTISPDTKFEMFMNSQTFGVRILFTSLGTAATWFWDYYFSCTFYTRLFKQAHGKPEGEPARSSILLSPPTNVFLGIYHDNKKRRLGMIVHGLSIALVALLAKFTPILFANIPFRDTVTFRMHEVCTWLAVFVLGCMILVLCVSIWVNAMHEKITLPVMPDTIVGGMYYLAGAGMLRDFDSMGLRGVSAKTRKRERDRIVSSMQRMYGFGELQIKQVLREDQQDIDHITFKGENKRLRRLGVDYI</sequence>
<reference evidence="3" key="2">
    <citation type="submission" date="2023-05" db="EMBL/GenBank/DDBJ databases">
        <authorList>
            <consortium name="Lawrence Berkeley National Laboratory"/>
            <person name="Steindorff A."/>
            <person name="Hensen N."/>
            <person name="Bonometti L."/>
            <person name="Westerberg I."/>
            <person name="Brannstrom I.O."/>
            <person name="Guillou S."/>
            <person name="Cros-Aarteil S."/>
            <person name="Calhoun S."/>
            <person name="Haridas S."/>
            <person name="Kuo A."/>
            <person name="Mondo S."/>
            <person name="Pangilinan J."/>
            <person name="Riley R."/>
            <person name="Labutti K."/>
            <person name="Andreopoulos B."/>
            <person name="Lipzen A."/>
            <person name="Chen C."/>
            <person name="Yanf M."/>
            <person name="Daum C."/>
            <person name="Ng V."/>
            <person name="Clum A."/>
            <person name="Ohm R."/>
            <person name="Martin F."/>
            <person name="Silar P."/>
            <person name="Natvig D."/>
            <person name="Lalanne C."/>
            <person name="Gautier V."/>
            <person name="Ament-Velasquez S.L."/>
            <person name="Kruys A."/>
            <person name="Hutchinson M.I."/>
            <person name="Powell A.J."/>
            <person name="Barry K."/>
            <person name="Miller A.N."/>
            <person name="Grigoriev I.V."/>
            <person name="Debuchy R."/>
            <person name="Gladieux P."/>
            <person name="Thoren M.H."/>
            <person name="Johannesson H."/>
        </authorList>
    </citation>
    <scope>NUCLEOTIDE SEQUENCE</scope>
    <source>
        <strain evidence="3">PSN293</strain>
    </source>
</reference>
<evidence type="ECO:0000256" key="2">
    <source>
        <dbReference type="SAM" id="Phobius"/>
    </source>
</evidence>
<dbReference type="Proteomes" id="UP001301769">
    <property type="component" value="Unassembled WGS sequence"/>
</dbReference>
<proteinExistence type="predicted"/>
<gene>
    <name evidence="3" type="ORF">QBC37DRAFT_294537</name>
</gene>
<keyword evidence="2" id="KW-1133">Transmembrane helix</keyword>
<keyword evidence="2" id="KW-0472">Membrane</keyword>
<reference evidence="3" key="1">
    <citation type="journal article" date="2023" name="Mol. Phylogenet. Evol.">
        <title>Genome-scale phylogeny and comparative genomics of the fungal order Sordariales.</title>
        <authorList>
            <person name="Hensen N."/>
            <person name="Bonometti L."/>
            <person name="Westerberg I."/>
            <person name="Brannstrom I.O."/>
            <person name="Guillou S."/>
            <person name="Cros-Aarteil S."/>
            <person name="Calhoun S."/>
            <person name="Haridas S."/>
            <person name="Kuo A."/>
            <person name="Mondo S."/>
            <person name="Pangilinan J."/>
            <person name="Riley R."/>
            <person name="LaButti K."/>
            <person name="Andreopoulos B."/>
            <person name="Lipzen A."/>
            <person name="Chen C."/>
            <person name="Yan M."/>
            <person name="Daum C."/>
            <person name="Ng V."/>
            <person name="Clum A."/>
            <person name="Steindorff A."/>
            <person name="Ohm R.A."/>
            <person name="Martin F."/>
            <person name="Silar P."/>
            <person name="Natvig D.O."/>
            <person name="Lalanne C."/>
            <person name="Gautier V."/>
            <person name="Ament-Velasquez S.L."/>
            <person name="Kruys A."/>
            <person name="Hutchinson M.I."/>
            <person name="Powell A.J."/>
            <person name="Barry K."/>
            <person name="Miller A.N."/>
            <person name="Grigoriev I.V."/>
            <person name="Debuchy R."/>
            <person name="Gladieux P."/>
            <person name="Hiltunen Thoren M."/>
            <person name="Johannesson H."/>
        </authorList>
    </citation>
    <scope>NUCLEOTIDE SEQUENCE</scope>
    <source>
        <strain evidence="3">PSN293</strain>
    </source>
</reference>
<dbReference type="AlphaFoldDB" id="A0AAN6XYX0"/>
<accession>A0AAN6XYX0</accession>
<evidence type="ECO:0000256" key="1">
    <source>
        <dbReference type="SAM" id="MobiDB-lite"/>
    </source>
</evidence>
<feature type="region of interest" description="Disordered" evidence="1">
    <location>
        <begin position="1"/>
        <end position="34"/>
    </location>
</feature>
<feature type="transmembrane region" description="Helical" evidence="2">
    <location>
        <begin position="56"/>
        <end position="75"/>
    </location>
</feature>
<keyword evidence="4" id="KW-1185">Reference proteome</keyword>
<feature type="transmembrane region" description="Helical" evidence="2">
    <location>
        <begin position="95"/>
        <end position="115"/>
    </location>
</feature>
<organism evidence="3 4">
    <name type="scientific">Rhypophila decipiens</name>
    <dbReference type="NCBI Taxonomy" id="261697"/>
    <lineage>
        <taxon>Eukaryota</taxon>
        <taxon>Fungi</taxon>
        <taxon>Dikarya</taxon>
        <taxon>Ascomycota</taxon>
        <taxon>Pezizomycotina</taxon>
        <taxon>Sordariomycetes</taxon>
        <taxon>Sordariomycetidae</taxon>
        <taxon>Sordariales</taxon>
        <taxon>Naviculisporaceae</taxon>
        <taxon>Rhypophila</taxon>
    </lineage>
</organism>
<comment type="caution">
    <text evidence="3">The sequence shown here is derived from an EMBL/GenBank/DDBJ whole genome shotgun (WGS) entry which is preliminary data.</text>
</comment>
<protein>
    <submittedName>
        <fullName evidence="3">Uncharacterized protein</fullName>
    </submittedName>
</protein>
<keyword evidence="2" id="KW-0812">Transmembrane</keyword>
<feature type="transmembrane region" description="Helical" evidence="2">
    <location>
        <begin position="204"/>
        <end position="224"/>
    </location>
</feature>
<evidence type="ECO:0000313" key="3">
    <source>
        <dbReference type="EMBL" id="KAK4209478.1"/>
    </source>
</evidence>
<dbReference type="EMBL" id="MU858203">
    <property type="protein sequence ID" value="KAK4209478.1"/>
    <property type="molecule type" value="Genomic_DNA"/>
</dbReference>
<name>A0AAN6XYX0_9PEZI</name>
<feature type="transmembrane region" description="Helical" evidence="2">
    <location>
        <begin position="163"/>
        <end position="184"/>
    </location>
</feature>